<protein>
    <submittedName>
        <fullName evidence="7">D-2-hydroxyacid dehydrogenase family protein</fullName>
    </submittedName>
</protein>
<keyword evidence="8" id="KW-1185">Reference proteome</keyword>
<organism evidence="7 8">
    <name type="scientific">Lichenicola cladoniae</name>
    <dbReference type="NCBI Taxonomy" id="1484109"/>
    <lineage>
        <taxon>Bacteria</taxon>
        <taxon>Pseudomonadati</taxon>
        <taxon>Pseudomonadota</taxon>
        <taxon>Alphaproteobacteria</taxon>
        <taxon>Acetobacterales</taxon>
        <taxon>Acetobacteraceae</taxon>
        <taxon>Lichenicola</taxon>
    </lineage>
</organism>
<dbReference type="PROSITE" id="PS00671">
    <property type="entry name" value="D_2_HYDROXYACID_DH_3"/>
    <property type="match status" value="1"/>
</dbReference>
<dbReference type="PANTHER" id="PTHR42789">
    <property type="entry name" value="D-ISOMER SPECIFIC 2-HYDROXYACID DEHYDROGENASE FAMILY PROTEIN (AFU_ORTHOLOGUE AFUA_6G10090)"/>
    <property type="match status" value="1"/>
</dbReference>
<dbReference type="Pfam" id="PF02826">
    <property type="entry name" value="2-Hacid_dh_C"/>
    <property type="match status" value="1"/>
</dbReference>
<comment type="similarity">
    <text evidence="1 4">Belongs to the D-isomer specific 2-hydroxyacid dehydrogenase family.</text>
</comment>
<keyword evidence="3" id="KW-0520">NAD</keyword>
<evidence type="ECO:0000259" key="6">
    <source>
        <dbReference type="Pfam" id="PF02826"/>
    </source>
</evidence>
<dbReference type="PANTHER" id="PTHR42789:SF1">
    <property type="entry name" value="D-ISOMER SPECIFIC 2-HYDROXYACID DEHYDROGENASE FAMILY PROTEIN (AFU_ORTHOLOGUE AFUA_6G10090)"/>
    <property type="match status" value="1"/>
</dbReference>
<dbReference type="RefSeq" id="WP_171832962.1">
    <property type="nucleotide sequence ID" value="NZ_CP053708.1"/>
</dbReference>
<evidence type="ECO:0000256" key="2">
    <source>
        <dbReference type="ARBA" id="ARBA00023002"/>
    </source>
</evidence>
<sequence>MTRVAVLDDWQGVARQSADWSEVAAQADIVFFQEAFADEDAAVAALADFDILLSMRERMPMPRSLIVRLPKLAMVGITLKVNAALDVAACTERGVLVCHTDGYGGADHATAELALGLLISAARGIPTGDSNIRAGRFQHGIPTGIGLAGKTLGIVGLGRQGSRMARYAEALDMNVLAWSDNLTREKAAGEGAELVSKQELFERSDAISLHVVLSPRSRGIIGAEDIARMKPGAILVNTSRGPLVDEAALIEAVQAGHITAALDVFDHEPLPADHPLRSAPNTVLTPHLGYGVAETWASFYPQSAENALAFIAGSPIRVLNPDAAGNREQATHG</sequence>
<dbReference type="InterPro" id="IPR006140">
    <property type="entry name" value="D-isomer_DH_NAD-bd"/>
</dbReference>
<dbReference type="InterPro" id="IPR036291">
    <property type="entry name" value="NAD(P)-bd_dom_sf"/>
</dbReference>
<dbReference type="EMBL" id="CP053708">
    <property type="protein sequence ID" value="QKE91510.1"/>
    <property type="molecule type" value="Genomic_DNA"/>
</dbReference>
<dbReference type="Pfam" id="PF00389">
    <property type="entry name" value="2-Hacid_dh"/>
    <property type="match status" value="1"/>
</dbReference>
<reference evidence="7 8" key="1">
    <citation type="journal article" date="2014" name="World J. Microbiol. Biotechnol.">
        <title>Biodiversity and physiological characteristics of Antarctic and Arctic lichens-associated bacteria.</title>
        <authorList>
            <person name="Lee Y.M."/>
            <person name="Kim E.H."/>
            <person name="Lee H.K."/>
            <person name="Hong S.G."/>
        </authorList>
    </citation>
    <scope>NUCLEOTIDE SEQUENCE [LARGE SCALE GENOMIC DNA]</scope>
    <source>
        <strain evidence="7 8">PAMC 26569</strain>
    </source>
</reference>
<evidence type="ECO:0000256" key="3">
    <source>
        <dbReference type="ARBA" id="ARBA00023027"/>
    </source>
</evidence>
<dbReference type="FunFam" id="3.40.50.720:FF:000041">
    <property type="entry name" value="D-3-phosphoglycerate dehydrogenase"/>
    <property type="match status" value="1"/>
</dbReference>
<dbReference type="CDD" id="cd12169">
    <property type="entry name" value="PGDH_like_1"/>
    <property type="match status" value="1"/>
</dbReference>
<evidence type="ECO:0000259" key="5">
    <source>
        <dbReference type="Pfam" id="PF00389"/>
    </source>
</evidence>
<evidence type="ECO:0000313" key="8">
    <source>
        <dbReference type="Proteomes" id="UP000500767"/>
    </source>
</evidence>
<dbReference type="GO" id="GO:0004617">
    <property type="term" value="F:phosphoglycerate dehydrogenase activity"/>
    <property type="evidence" value="ECO:0007669"/>
    <property type="project" value="UniProtKB-ARBA"/>
</dbReference>
<dbReference type="Gene3D" id="3.40.50.720">
    <property type="entry name" value="NAD(P)-binding Rossmann-like Domain"/>
    <property type="match status" value="2"/>
</dbReference>
<dbReference type="SUPFAM" id="SSF51735">
    <property type="entry name" value="NAD(P)-binding Rossmann-fold domains"/>
    <property type="match status" value="1"/>
</dbReference>
<keyword evidence="2 4" id="KW-0560">Oxidoreductase</keyword>
<dbReference type="AlphaFoldDB" id="A0A6M8HT42"/>
<feature type="domain" description="D-isomer specific 2-hydroxyacid dehydrogenase NAD-binding" evidence="6">
    <location>
        <begin position="115"/>
        <end position="289"/>
    </location>
</feature>
<dbReference type="InterPro" id="IPR050857">
    <property type="entry name" value="D-2-hydroxyacid_DH"/>
</dbReference>
<name>A0A6M8HT42_9PROT</name>
<dbReference type="InterPro" id="IPR006139">
    <property type="entry name" value="D-isomer_2_OHA_DH_cat_dom"/>
</dbReference>
<dbReference type="GO" id="GO:0047545">
    <property type="term" value="F:(S)-2-hydroxyglutarate dehydrogenase activity"/>
    <property type="evidence" value="ECO:0007669"/>
    <property type="project" value="UniProtKB-ARBA"/>
</dbReference>
<dbReference type="InterPro" id="IPR029753">
    <property type="entry name" value="D-isomer_DH_CS"/>
</dbReference>
<dbReference type="GO" id="GO:0051287">
    <property type="term" value="F:NAD binding"/>
    <property type="evidence" value="ECO:0007669"/>
    <property type="project" value="InterPro"/>
</dbReference>
<dbReference type="KEGG" id="lck:HN018_17020"/>
<evidence type="ECO:0000313" key="7">
    <source>
        <dbReference type="EMBL" id="QKE91510.1"/>
    </source>
</evidence>
<proteinExistence type="inferred from homology"/>
<evidence type="ECO:0000256" key="4">
    <source>
        <dbReference type="RuleBase" id="RU003719"/>
    </source>
</evidence>
<dbReference type="SUPFAM" id="SSF52283">
    <property type="entry name" value="Formate/glycerate dehydrogenase catalytic domain-like"/>
    <property type="match status" value="1"/>
</dbReference>
<feature type="domain" description="D-isomer specific 2-hydroxyacid dehydrogenase catalytic" evidence="5">
    <location>
        <begin position="25"/>
        <end position="314"/>
    </location>
</feature>
<dbReference type="Proteomes" id="UP000500767">
    <property type="component" value="Chromosome"/>
</dbReference>
<dbReference type="GO" id="GO:0006564">
    <property type="term" value="P:L-serine biosynthetic process"/>
    <property type="evidence" value="ECO:0007669"/>
    <property type="project" value="UniProtKB-ARBA"/>
</dbReference>
<accession>A0A6M8HT42</accession>
<gene>
    <name evidence="7" type="ORF">HN018_17020</name>
</gene>
<evidence type="ECO:0000256" key="1">
    <source>
        <dbReference type="ARBA" id="ARBA00005854"/>
    </source>
</evidence>